<dbReference type="PANTHER" id="PTHR43179">
    <property type="entry name" value="RHAMNOSYLTRANSFERASE WBBL"/>
    <property type="match status" value="1"/>
</dbReference>
<evidence type="ECO:0000259" key="1">
    <source>
        <dbReference type="Pfam" id="PF00535"/>
    </source>
</evidence>
<dbReference type="InterPro" id="IPR029044">
    <property type="entry name" value="Nucleotide-diphossugar_trans"/>
</dbReference>
<accession>A0ABX9IMR1</accession>
<organism evidence="2 3">
    <name type="scientific">Chryseobacterium rhizosphaerae</name>
    <dbReference type="NCBI Taxonomy" id="395937"/>
    <lineage>
        <taxon>Bacteria</taxon>
        <taxon>Pseudomonadati</taxon>
        <taxon>Bacteroidota</taxon>
        <taxon>Flavobacteriia</taxon>
        <taxon>Flavobacteriales</taxon>
        <taxon>Weeksellaceae</taxon>
        <taxon>Chryseobacterium group</taxon>
        <taxon>Chryseobacterium</taxon>
    </lineage>
</organism>
<dbReference type="InterPro" id="IPR001173">
    <property type="entry name" value="Glyco_trans_2-like"/>
</dbReference>
<comment type="caution">
    <text evidence="2">The sequence shown here is derived from an EMBL/GenBank/DDBJ whole genome shotgun (WGS) entry which is preliminary data.</text>
</comment>
<dbReference type="Pfam" id="PF00535">
    <property type="entry name" value="Glycos_transf_2"/>
    <property type="match status" value="1"/>
</dbReference>
<dbReference type="Proteomes" id="UP000256491">
    <property type="component" value="Unassembled WGS sequence"/>
</dbReference>
<evidence type="ECO:0000313" key="3">
    <source>
        <dbReference type="Proteomes" id="UP000256491"/>
    </source>
</evidence>
<dbReference type="Gene3D" id="3.90.550.10">
    <property type="entry name" value="Spore Coat Polysaccharide Biosynthesis Protein SpsA, Chain A"/>
    <property type="match status" value="1"/>
</dbReference>
<evidence type="ECO:0000313" key="2">
    <source>
        <dbReference type="EMBL" id="REC76534.1"/>
    </source>
</evidence>
<dbReference type="CDD" id="cd04186">
    <property type="entry name" value="GT_2_like_c"/>
    <property type="match status" value="1"/>
</dbReference>
<protein>
    <submittedName>
        <fullName evidence="2">Glycosyltransferase family 2 protein</fullName>
    </submittedName>
</protein>
<name>A0ABX9IMR1_9FLAO</name>
<proteinExistence type="predicted"/>
<dbReference type="EMBL" id="QNUF01000006">
    <property type="protein sequence ID" value="REC76534.1"/>
    <property type="molecule type" value="Genomic_DNA"/>
</dbReference>
<dbReference type="RefSeq" id="WP_084085210.1">
    <property type="nucleotide sequence ID" value="NZ_BJYH01000007.1"/>
</dbReference>
<gene>
    <name evidence="2" type="ORF">DRF57_06855</name>
</gene>
<dbReference type="SUPFAM" id="SSF53448">
    <property type="entry name" value="Nucleotide-diphospho-sugar transferases"/>
    <property type="match status" value="1"/>
</dbReference>
<dbReference type="PANTHER" id="PTHR43179:SF7">
    <property type="entry name" value="RHAMNOSYLTRANSFERASE WBBL"/>
    <property type="match status" value="1"/>
</dbReference>
<reference evidence="2 3" key="1">
    <citation type="journal article" date="2010" name="Syst. Appl. Microbiol.">
        <title>Four new species of Chryseobacterium from the rhizosphere of coastal sand dune plants, Chryseobacterium elymi sp. nov., Chryseobacterium hagamense sp. nov., Chryseobacterium lathyri sp. nov. and Chryseobacterium rhizosphaerae sp. nov.</title>
        <authorList>
            <person name="Cho S.H."/>
            <person name="Lee K.S."/>
            <person name="Shin D.S."/>
            <person name="Han J.H."/>
            <person name="Park K.S."/>
            <person name="Lee C.H."/>
            <person name="Park K.H."/>
            <person name="Kim S.B."/>
        </authorList>
    </citation>
    <scope>NUCLEOTIDE SEQUENCE [LARGE SCALE GENOMIC DNA]</scope>
    <source>
        <strain evidence="2 3">KCTC 22548</strain>
    </source>
</reference>
<keyword evidence="3" id="KW-1185">Reference proteome</keyword>
<feature type="domain" description="Glycosyltransferase 2-like" evidence="1">
    <location>
        <begin position="5"/>
        <end position="137"/>
    </location>
</feature>
<sequence>MMDVSIIIVNYNTEKLLKECITSIIDKTENLLYEIIVVDNNSVKSPNKMLSENFPEVIFVQSDENLGFGKANNLGVSYAKGKYVFLLNSDTILINNAIKILFDFKDKNKEIGACGGNLFTEDMKPNFSFSMYYPSLFSIIAYRLHLSFLLNNNVFNESGKPQDVAIVIGADLLMEKELFDELSGFDPAFFMYVEDGELQLRIKKKGLKMMSVPEAKIIHLQGASSSTFFKMKTEFDSYFYYFKKHFNISSQTKYKYIELFSNSIKLIYFTLTNNKSKKKDYQDILKYIYAKR</sequence>